<dbReference type="PANTHER" id="PTHR30213">
    <property type="entry name" value="INNER MEMBRANE PROTEIN YHJD"/>
    <property type="match status" value="1"/>
</dbReference>
<dbReference type="InterPro" id="IPR017039">
    <property type="entry name" value="Virul_fac_BrkB"/>
</dbReference>
<dbReference type="PIRSF" id="PIRSF035875">
    <property type="entry name" value="RNase_BN"/>
    <property type="match status" value="1"/>
</dbReference>
<feature type="transmembrane region" description="Helical" evidence="7">
    <location>
        <begin position="187"/>
        <end position="217"/>
    </location>
</feature>
<dbReference type="PANTHER" id="PTHR30213:SF0">
    <property type="entry name" value="UPF0761 MEMBRANE PROTEIN YIHY"/>
    <property type="match status" value="1"/>
</dbReference>
<proteinExistence type="predicted"/>
<feature type="transmembrane region" description="Helical" evidence="7">
    <location>
        <begin position="84"/>
        <end position="104"/>
    </location>
</feature>
<feature type="transmembrane region" description="Helical" evidence="7">
    <location>
        <begin position="229"/>
        <end position="249"/>
    </location>
</feature>
<organism evidence="8 9">
    <name type="scientific">Paracoccus aestuarii</name>
    <dbReference type="NCBI Taxonomy" id="453842"/>
    <lineage>
        <taxon>Bacteria</taxon>
        <taxon>Pseudomonadati</taxon>
        <taxon>Pseudomonadota</taxon>
        <taxon>Alphaproteobacteria</taxon>
        <taxon>Rhodobacterales</taxon>
        <taxon>Paracoccaceae</taxon>
        <taxon>Paracoccus</taxon>
    </lineage>
</organism>
<keyword evidence="4 7" id="KW-1133">Transmembrane helix</keyword>
<name>A0A418ZSC7_9RHOB</name>
<evidence type="ECO:0000256" key="7">
    <source>
        <dbReference type="SAM" id="Phobius"/>
    </source>
</evidence>
<evidence type="ECO:0000313" key="8">
    <source>
        <dbReference type="EMBL" id="RJK99777.1"/>
    </source>
</evidence>
<keyword evidence="2" id="KW-1003">Cell membrane</keyword>
<feature type="transmembrane region" description="Helical" evidence="7">
    <location>
        <begin position="124"/>
        <end position="157"/>
    </location>
</feature>
<comment type="caution">
    <text evidence="8">The sequence shown here is derived from an EMBL/GenBank/DDBJ whole genome shotgun (WGS) entry which is preliminary data.</text>
</comment>
<dbReference type="AlphaFoldDB" id="A0A418ZSC7"/>
<evidence type="ECO:0000256" key="3">
    <source>
        <dbReference type="ARBA" id="ARBA00022692"/>
    </source>
</evidence>
<dbReference type="Proteomes" id="UP000285530">
    <property type="component" value="Unassembled WGS sequence"/>
</dbReference>
<evidence type="ECO:0000256" key="6">
    <source>
        <dbReference type="SAM" id="MobiDB-lite"/>
    </source>
</evidence>
<dbReference type="EMBL" id="QZEV01000088">
    <property type="protein sequence ID" value="RJK99777.1"/>
    <property type="molecule type" value="Genomic_DNA"/>
</dbReference>
<keyword evidence="3 7" id="KW-0812">Transmembrane</keyword>
<keyword evidence="5 7" id="KW-0472">Membrane</keyword>
<dbReference type="RefSeq" id="WP_119887170.1">
    <property type="nucleotide sequence ID" value="NZ_CP067169.1"/>
</dbReference>
<evidence type="ECO:0000256" key="1">
    <source>
        <dbReference type="ARBA" id="ARBA00004651"/>
    </source>
</evidence>
<feature type="region of interest" description="Disordered" evidence="6">
    <location>
        <begin position="25"/>
        <end position="48"/>
    </location>
</feature>
<dbReference type="OrthoDB" id="9781030at2"/>
<sequence>MTRTTGISDALFGDLDGETRQRFGLTDPEARAPGPEAQAVDPAPSVPVPGLRDMSRQDLITVARRTFTAIGEDRVTSVSGGVTFFGLLSLFPAISAFVSLYGLWADPLTIQGHLDMLEPVLPEGTLAIVESQVVTIASASTGVLSLAGIMALMIAFWSANGGMKALLSALNVAEFQRETRSFIRLNLVAMCFTLGALAMIALMLAVIAVVPIVLRMLPVSWGVETALSIIRWPLMMGLLIIGLAAVYRWGPAAPQSRWRWVSPGAIIAAFALLATSMLFSWYAANFGDYNETYGTLGAVVALMTWLWLNATIVLIGAEINSEVERQLKEMAGLQDTRTLGEKR</sequence>
<evidence type="ECO:0000256" key="2">
    <source>
        <dbReference type="ARBA" id="ARBA00022475"/>
    </source>
</evidence>
<evidence type="ECO:0000313" key="9">
    <source>
        <dbReference type="Proteomes" id="UP000285530"/>
    </source>
</evidence>
<dbReference type="NCBIfam" id="TIGR00765">
    <property type="entry name" value="yihY_not_rbn"/>
    <property type="match status" value="1"/>
</dbReference>
<dbReference type="GO" id="GO:0005886">
    <property type="term" value="C:plasma membrane"/>
    <property type="evidence" value="ECO:0007669"/>
    <property type="project" value="UniProtKB-SubCell"/>
</dbReference>
<reference evidence="8 9" key="1">
    <citation type="submission" date="2018-09" db="EMBL/GenBank/DDBJ databases">
        <title>Paracoccus onubensis nov. sp. a moderate halophilic bacterium isolated from Gruta de las Maravillas (Aracena, Spain).</title>
        <authorList>
            <person name="Jurado V."/>
            <person name="Gutierrez-Patricio S."/>
            <person name="Gonzalez-Pimentel J.L."/>
            <person name="Laiz L."/>
            <person name="Saiz-Jimenez C."/>
        </authorList>
    </citation>
    <scope>NUCLEOTIDE SEQUENCE [LARGE SCALE GENOMIC DNA]</scope>
    <source>
        <strain evidence="8 9">DSM 19484</strain>
    </source>
</reference>
<dbReference type="Pfam" id="PF03631">
    <property type="entry name" value="Virul_fac_BrkB"/>
    <property type="match status" value="1"/>
</dbReference>
<feature type="transmembrane region" description="Helical" evidence="7">
    <location>
        <begin position="296"/>
        <end position="317"/>
    </location>
</feature>
<protein>
    <submittedName>
        <fullName evidence="8">YihY/virulence factor BrkB family protein</fullName>
    </submittedName>
</protein>
<gene>
    <name evidence="8" type="ORF">D3P06_14185</name>
</gene>
<accession>A0A418ZSC7</accession>
<evidence type="ECO:0000256" key="4">
    <source>
        <dbReference type="ARBA" id="ARBA00022989"/>
    </source>
</evidence>
<evidence type="ECO:0000256" key="5">
    <source>
        <dbReference type="ARBA" id="ARBA00023136"/>
    </source>
</evidence>
<feature type="transmembrane region" description="Helical" evidence="7">
    <location>
        <begin position="261"/>
        <end position="284"/>
    </location>
</feature>
<keyword evidence="9" id="KW-1185">Reference proteome</keyword>
<comment type="subcellular location">
    <subcellularLocation>
        <location evidence="1">Cell membrane</location>
        <topology evidence="1">Multi-pass membrane protein</topology>
    </subcellularLocation>
</comment>